<organism evidence="1 2">
    <name type="scientific">Smittium culicis</name>
    <dbReference type="NCBI Taxonomy" id="133412"/>
    <lineage>
        <taxon>Eukaryota</taxon>
        <taxon>Fungi</taxon>
        <taxon>Fungi incertae sedis</taxon>
        <taxon>Zoopagomycota</taxon>
        <taxon>Kickxellomycotina</taxon>
        <taxon>Harpellomycetes</taxon>
        <taxon>Harpellales</taxon>
        <taxon>Legeriomycetaceae</taxon>
        <taxon>Smittium</taxon>
    </lineage>
</organism>
<proteinExistence type="predicted"/>
<evidence type="ECO:0000313" key="2">
    <source>
        <dbReference type="Proteomes" id="UP000187429"/>
    </source>
</evidence>
<reference evidence="2" key="1">
    <citation type="submission" date="2017-01" db="EMBL/GenBank/DDBJ databases">
        <authorList>
            <person name="Wang Y."/>
            <person name="White M."/>
            <person name="Kvist S."/>
            <person name="Moncalvo J.-M."/>
        </authorList>
    </citation>
    <scope>NUCLEOTIDE SEQUENCE [LARGE SCALE GENOMIC DNA]</scope>
    <source>
        <strain evidence="2">ID-206-W2</strain>
    </source>
</reference>
<keyword evidence="2" id="KW-1185">Reference proteome</keyword>
<evidence type="ECO:0000313" key="1">
    <source>
        <dbReference type="EMBL" id="OMJ29755.1"/>
    </source>
</evidence>
<dbReference type="AlphaFoldDB" id="A0A1R1YSC7"/>
<name>A0A1R1YSC7_9FUNG</name>
<accession>A0A1R1YSC7</accession>
<sequence length="199" mass="23320">MGFDVRHDMVEVRYFDVAVAAEECDPEQLLVQDTVVARKRSAQVPVPVELEQGREEGRDDVADCSQIGAEDVVDVPQKEGDDEAEEGVQEQRLEIVVELGLAREDFFLVEVRVVEYHEVEQCVRDLVERWDVQVHVRYRHQYRVRYQQHRNQFVWPAQIRRVVRAVHHNASAVYHRKLVCQLPAILESRMEHKTITKKI</sequence>
<comment type="caution">
    <text evidence="1">The sequence shown here is derived from an EMBL/GenBank/DDBJ whole genome shotgun (WGS) entry which is preliminary data.</text>
</comment>
<protein>
    <submittedName>
        <fullName evidence="1">Uncharacterized protein</fullName>
    </submittedName>
</protein>
<dbReference type="Proteomes" id="UP000187429">
    <property type="component" value="Unassembled WGS sequence"/>
</dbReference>
<dbReference type="EMBL" id="LSSM01000192">
    <property type="protein sequence ID" value="OMJ29755.1"/>
    <property type="molecule type" value="Genomic_DNA"/>
</dbReference>
<gene>
    <name evidence="1" type="ORF">AYI69_g724</name>
</gene>